<keyword evidence="1" id="KW-0472">Membrane</keyword>
<name>A0A8T1DBA0_9STRA</name>
<keyword evidence="1" id="KW-0812">Transmembrane</keyword>
<dbReference type="AlphaFoldDB" id="A0A8T1DBA0"/>
<evidence type="ECO:0000313" key="4">
    <source>
        <dbReference type="Proteomes" id="UP000774804"/>
    </source>
</evidence>
<accession>A0A8T1DBA0</accession>
<feature type="signal peptide" evidence="2">
    <location>
        <begin position="1"/>
        <end position="21"/>
    </location>
</feature>
<protein>
    <submittedName>
        <fullName evidence="3">Uncharacterized protein</fullName>
    </submittedName>
</protein>
<dbReference type="Proteomes" id="UP000774804">
    <property type="component" value="Unassembled WGS sequence"/>
</dbReference>
<dbReference type="EMBL" id="RCMI01000069">
    <property type="protein sequence ID" value="KAG2938045.1"/>
    <property type="molecule type" value="Genomic_DNA"/>
</dbReference>
<evidence type="ECO:0000256" key="2">
    <source>
        <dbReference type="SAM" id="SignalP"/>
    </source>
</evidence>
<dbReference type="PANTHER" id="PTHR33714">
    <property type="entry name" value="COUNTING FACTOR-ASSOCIATED PROTEIN A-RELATED"/>
    <property type="match status" value="1"/>
</dbReference>
<feature type="transmembrane region" description="Helical" evidence="1">
    <location>
        <begin position="528"/>
        <end position="553"/>
    </location>
</feature>
<sequence>MALAGAPTVLLLLSMVSAVASRSTWIAQEIFDTDNCTSTPVVVSLTESTRCSPRQCVSVEINNATKFMNSECNITNRFTYAGQVFGEYNYIVVEDYGSAGCENLRLTTVLPASGSCSESTVYGRYSIVSALFANGSALIALYPDAHCEGDVDINFVLDSGNISSGDCVQNYYKFYTSASEVIEEFGSEAVDADTGSSSGDQESSSSPSFIAILGIVLAAGAVGFMTAVFFWKRRTPHDEQSTDESEDIVDCERYTSLRTRQKSTVFSTGTKSSYSKDELVTCNQLSVRLEEQPERRQVLALFKRRHREHTEIGGTVPFAMAWFRAVAVAPLLLTPSFATNWSARELYSGSHCTGTPNVLKMIETDTCDPQTCTPHDLGGYTLFVAASCNVTDRFKYTHERFQGFDYVMMEEYGGVGCANLVQTTVYPASGTCEKSSALANSSDIVSLFSNGTAVVLLFDDGDCGGKPLLQFDLDRESITNGECIQDHYRFYTGVASGRTDSSSSAYSYERGQQLGGWSFDSSSDGLSWGAITAIVAGSVACVAFLAFATFKYVRRRYDDNLSKDTGIAALAASYAGYPTPESALNAITLGSEASYSQGNTEEGEKPRSRRNLSGISGLWDDEVIITARVPREKNATPRQLPRTKTLG</sequence>
<comment type="caution">
    <text evidence="3">The sequence shown here is derived from an EMBL/GenBank/DDBJ whole genome shotgun (WGS) entry which is preliminary data.</text>
</comment>
<feature type="transmembrane region" description="Helical" evidence="1">
    <location>
        <begin position="209"/>
        <end position="231"/>
    </location>
</feature>
<feature type="chain" id="PRO_5035897463" evidence="2">
    <location>
        <begin position="22"/>
        <end position="647"/>
    </location>
</feature>
<evidence type="ECO:0000313" key="3">
    <source>
        <dbReference type="EMBL" id="KAG2938045.1"/>
    </source>
</evidence>
<dbReference type="PANTHER" id="PTHR33714:SF3">
    <property type="entry name" value="COUNTING FACTOR-ASSOCIATED PROTEIN A-RELATED"/>
    <property type="match status" value="1"/>
</dbReference>
<organism evidence="3 4">
    <name type="scientific">Phytophthora cactorum</name>
    <dbReference type="NCBI Taxonomy" id="29920"/>
    <lineage>
        <taxon>Eukaryota</taxon>
        <taxon>Sar</taxon>
        <taxon>Stramenopiles</taxon>
        <taxon>Oomycota</taxon>
        <taxon>Peronosporomycetes</taxon>
        <taxon>Peronosporales</taxon>
        <taxon>Peronosporaceae</taxon>
        <taxon>Phytophthora</taxon>
    </lineage>
</organism>
<proteinExistence type="predicted"/>
<gene>
    <name evidence="3" type="ORF">PC115_g3895</name>
</gene>
<keyword evidence="2" id="KW-0732">Signal</keyword>
<feature type="transmembrane region" description="Helical" evidence="1">
    <location>
        <begin position="312"/>
        <end position="333"/>
    </location>
</feature>
<dbReference type="VEuPathDB" id="FungiDB:PC110_g706"/>
<evidence type="ECO:0000256" key="1">
    <source>
        <dbReference type="SAM" id="Phobius"/>
    </source>
</evidence>
<reference evidence="3" key="1">
    <citation type="submission" date="2018-10" db="EMBL/GenBank/DDBJ databases">
        <title>Effector identification in a new, highly contiguous assembly of the strawberry crown rot pathogen Phytophthora cactorum.</title>
        <authorList>
            <person name="Armitage A.D."/>
            <person name="Nellist C.F."/>
            <person name="Bates H."/>
            <person name="Vickerstaff R.J."/>
            <person name="Harrison R.J."/>
        </authorList>
    </citation>
    <scope>NUCLEOTIDE SEQUENCE</scope>
    <source>
        <strain evidence="3">4032</strain>
    </source>
</reference>
<keyword evidence="1" id="KW-1133">Transmembrane helix</keyword>